<dbReference type="AlphaFoldDB" id="U4LS21"/>
<dbReference type="PANTHER" id="PTHR13483">
    <property type="entry name" value="BOX C_D SNORNA PROTEIN 1-RELATED"/>
    <property type="match status" value="1"/>
</dbReference>
<dbReference type="eggNOG" id="KOG2858">
    <property type="taxonomic scope" value="Eukaryota"/>
</dbReference>
<dbReference type="InterPro" id="IPR057721">
    <property type="entry name" value="BCD1_alpha/beta"/>
</dbReference>
<evidence type="ECO:0000256" key="4">
    <source>
        <dbReference type="ARBA" id="ARBA00049598"/>
    </source>
</evidence>
<evidence type="ECO:0000256" key="6">
    <source>
        <dbReference type="PROSITE-ProRule" id="PRU00453"/>
    </source>
</evidence>
<evidence type="ECO:0000256" key="7">
    <source>
        <dbReference type="SAM" id="MobiDB-lite"/>
    </source>
</evidence>
<dbReference type="SUPFAM" id="SSF144232">
    <property type="entry name" value="HIT/MYND zinc finger-like"/>
    <property type="match status" value="1"/>
</dbReference>
<feature type="region of interest" description="Disordered" evidence="7">
    <location>
        <begin position="1"/>
        <end position="27"/>
    </location>
</feature>
<evidence type="ECO:0000256" key="1">
    <source>
        <dbReference type="ARBA" id="ARBA00022723"/>
    </source>
</evidence>
<dbReference type="GO" id="GO:0000492">
    <property type="term" value="P:box C/D snoRNP assembly"/>
    <property type="evidence" value="ECO:0007669"/>
    <property type="project" value="TreeGrafter"/>
</dbReference>
<dbReference type="PANTHER" id="PTHR13483:SF11">
    <property type="entry name" value="ZINC FINGER HIT DOMAIN-CONTAINING PROTEIN 3"/>
    <property type="match status" value="1"/>
</dbReference>
<dbReference type="OMA" id="KQFMWHL"/>
<dbReference type="OrthoDB" id="272357at2759"/>
<dbReference type="GO" id="GO:0000463">
    <property type="term" value="P:maturation of LSU-rRNA from tricistronic rRNA transcript (SSU-rRNA, 5.8S rRNA, LSU-rRNA)"/>
    <property type="evidence" value="ECO:0007669"/>
    <property type="project" value="TreeGrafter"/>
</dbReference>
<protein>
    <submittedName>
        <fullName evidence="9">Similar to Putative box C/D snoRNA protein SPCC613.07 acc. no. O74906</fullName>
    </submittedName>
</protein>
<dbReference type="GO" id="GO:0070761">
    <property type="term" value="C:pre-snoRNP complex"/>
    <property type="evidence" value="ECO:0007669"/>
    <property type="project" value="TreeGrafter"/>
</dbReference>
<comment type="similarity">
    <text evidence="5">Belongs to the BCD1 family.</text>
</comment>
<dbReference type="Gene3D" id="3.30.60.190">
    <property type="match status" value="1"/>
</dbReference>
<evidence type="ECO:0000259" key="8">
    <source>
        <dbReference type="PROSITE" id="PS51083"/>
    </source>
</evidence>
<evidence type="ECO:0000256" key="2">
    <source>
        <dbReference type="ARBA" id="ARBA00022771"/>
    </source>
</evidence>
<feature type="compositionally biased region" description="Polar residues" evidence="7">
    <location>
        <begin position="287"/>
        <end position="311"/>
    </location>
</feature>
<evidence type="ECO:0000313" key="9">
    <source>
        <dbReference type="EMBL" id="CCX32130.1"/>
    </source>
</evidence>
<comment type="function">
    <text evidence="4">Required for box C/D snoRNAs accumulation involved in snoRNA processing, snoRNA transport to the nucleolus and ribosome biogenesis.</text>
</comment>
<dbReference type="PROSITE" id="PS51083">
    <property type="entry name" value="ZF_HIT"/>
    <property type="match status" value="1"/>
</dbReference>
<name>U4LS21_PYROM</name>
<dbReference type="InterPro" id="IPR051639">
    <property type="entry name" value="BCD1"/>
</dbReference>
<dbReference type="CDD" id="cd23023">
    <property type="entry name" value="zf-HIT_BCD1"/>
    <property type="match status" value="1"/>
</dbReference>
<evidence type="ECO:0000313" key="10">
    <source>
        <dbReference type="Proteomes" id="UP000018144"/>
    </source>
</evidence>
<keyword evidence="10" id="KW-1185">Reference proteome</keyword>
<sequence>MSDPNTLADTAITPSSAGSGIATFEPSIPISKPTTTSELTAAVSAPTPPDSPLTTSASASFTAADITSALTSDLLIQQPTQTAECFRALCPLCSARKPIYCCPRCFQRTCSVTCYKKHKLRELCNGIRDPAAFVKRSALMNEGALNRDYAFLTGLERGVLTAPMLEVGGSGEGEEVKDKVEKVEATEAGVREQGGQEGHERRKLEKMLKDRGIEIRFAPWRGFGRAKENKTRAVARKNNRAAHLAFTINFQLMSYPSDNASVTNSPVSNELAHNVSEHTSIIESYFNTRNPPKKSAPSTNPTDSAESTEPMQPTEAIIPTDSTSPKKPTKTEKHLTEFYLVLQAPGGKKCCTKLDKLKDWKWNLRGRTVVEYPDVLVVTSKEGDRDGERMLKGWEVKRDERPIVEVKEEEVKKLAEKKVEGMGIQGVSMEEPVPTVEPKEVGPEVGTLAETGAGSTALEAAVALTEASTEVPSEAPKMSTHGGLLEPDSSKRKHEEDEDDLTTTIGAIKKARSSALAF</sequence>
<organism evidence="9 10">
    <name type="scientific">Pyronema omphalodes (strain CBS 100304)</name>
    <name type="common">Pyronema confluens</name>
    <dbReference type="NCBI Taxonomy" id="1076935"/>
    <lineage>
        <taxon>Eukaryota</taxon>
        <taxon>Fungi</taxon>
        <taxon>Dikarya</taxon>
        <taxon>Ascomycota</taxon>
        <taxon>Pezizomycotina</taxon>
        <taxon>Pezizomycetes</taxon>
        <taxon>Pezizales</taxon>
        <taxon>Pyronemataceae</taxon>
        <taxon>Pyronema</taxon>
    </lineage>
</organism>
<accession>U4LS21</accession>
<dbReference type="EMBL" id="HF935724">
    <property type="protein sequence ID" value="CCX32130.1"/>
    <property type="molecule type" value="Genomic_DNA"/>
</dbReference>
<evidence type="ECO:0000256" key="5">
    <source>
        <dbReference type="ARBA" id="ARBA00049654"/>
    </source>
</evidence>
<reference evidence="9 10" key="1">
    <citation type="journal article" date="2013" name="PLoS Genet.">
        <title>The genome and development-dependent transcriptomes of Pyronema confluens: a window into fungal evolution.</title>
        <authorList>
            <person name="Traeger S."/>
            <person name="Altegoer F."/>
            <person name="Freitag M."/>
            <person name="Gabaldon T."/>
            <person name="Kempken F."/>
            <person name="Kumar A."/>
            <person name="Marcet-Houben M."/>
            <person name="Poggeler S."/>
            <person name="Stajich J.E."/>
            <person name="Nowrousian M."/>
        </authorList>
    </citation>
    <scope>NUCLEOTIDE SEQUENCE [LARGE SCALE GENOMIC DNA]</scope>
    <source>
        <strain evidence="10">CBS 100304</strain>
        <tissue evidence="9">Vegetative mycelium</tissue>
    </source>
</reference>
<feature type="region of interest" description="Disordered" evidence="7">
    <location>
        <begin position="466"/>
        <end position="506"/>
    </location>
</feature>
<feature type="domain" description="HIT-type" evidence="8">
    <location>
        <begin position="90"/>
        <end position="124"/>
    </location>
</feature>
<evidence type="ECO:0000256" key="3">
    <source>
        <dbReference type="ARBA" id="ARBA00022833"/>
    </source>
</evidence>
<dbReference type="Pfam" id="PF25790">
    <property type="entry name" value="BCD1"/>
    <property type="match status" value="1"/>
</dbReference>
<feature type="compositionally biased region" description="Polar residues" evidence="7">
    <location>
        <begin position="1"/>
        <end position="18"/>
    </location>
</feature>
<keyword evidence="1" id="KW-0479">Metal-binding</keyword>
<dbReference type="Proteomes" id="UP000018144">
    <property type="component" value="Unassembled WGS sequence"/>
</dbReference>
<feature type="region of interest" description="Disordered" evidence="7">
    <location>
        <begin position="287"/>
        <end position="330"/>
    </location>
</feature>
<proteinExistence type="inferred from homology"/>
<dbReference type="GO" id="GO:0005634">
    <property type="term" value="C:nucleus"/>
    <property type="evidence" value="ECO:0007669"/>
    <property type="project" value="TreeGrafter"/>
</dbReference>
<dbReference type="GO" id="GO:0048254">
    <property type="term" value="P:snoRNA localization"/>
    <property type="evidence" value="ECO:0007669"/>
    <property type="project" value="TreeGrafter"/>
</dbReference>
<gene>
    <name evidence="9" type="ORF">PCON_12400</name>
</gene>
<dbReference type="GO" id="GO:0008270">
    <property type="term" value="F:zinc ion binding"/>
    <property type="evidence" value="ECO:0007669"/>
    <property type="project" value="UniProtKB-UniRule"/>
</dbReference>
<dbReference type="STRING" id="1076935.U4LS21"/>
<dbReference type="InterPro" id="IPR007529">
    <property type="entry name" value="Znf_HIT"/>
</dbReference>
<keyword evidence="3" id="KW-0862">Zinc</keyword>
<keyword evidence="2 6" id="KW-0863">Zinc-finger</keyword>